<dbReference type="EMBL" id="CP000828">
    <property type="protein sequence ID" value="ABW30088.1"/>
    <property type="molecule type" value="Genomic_DNA"/>
</dbReference>
<evidence type="ECO:0000313" key="1">
    <source>
        <dbReference type="EMBL" id="ABW30088.1"/>
    </source>
</evidence>
<dbReference type="HOGENOM" id="CLU_3245606_0_0_3"/>
<dbReference type="KEGG" id="amr:AM1_5125"/>
<dbReference type="AlphaFoldDB" id="B0C7B1"/>
<organism evidence="1 2">
    <name type="scientific">Acaryochloris marina (strain MBIC 11017)</name>
    <dbReference type="NCBI Taxonomy" id="329726"/>
    <lineage>
        <taxon>Bacteria</taxon>
        <taxon>Bacillati</taxon>
        <taxon>Cyanobacteriota</taxon>
        <taxon>Cyanophyceae</taxon>
        <taxon>Acaryochloridales</taxon>
        <taxon>Acaryochloridaceae</taxon>
        <taxon>Acaryochloris</taxon>
    </lineage>
</organism>
<evidence type="ECO:0000313" key="2">
    <source>
        <dbReference type="Proteomes" id="UP000000268"/>
    </source>
</evidence>
<accession>B0C7B1</accession>
<protein>
    <submittedName>
        <fullName evidence="1">Uncharacterized protein</fullName>
    </submittedName>
</protein>
<name>B0C7B1_ACAM1</name>
<keyword evidence="2" id="KW-1185">Reference proteome</keyword>
<sequence length="42" mass="4872">MTKNLILFTSLLCNRPKTGQLTYFFPFSMVVWICEQVQKTGS</sequence>
<reference evidence="1 2" key="1">
    <citation type="journal article" date="2008" name="Proc. Natl. Acad. Sci. U.S.A.">
        <title>Niche adaptation and genome expansion in the chlorophyll d-producing cyanobacterium Acaryochloris marina.</title>
        <authorList>
            <person name="Swingley W.D."/>
            <person name="Chen M."/>
            <person name="Cheung P.C."/>
            <person name="Conrad A.L."/>
            <person name="Dejesa L.C."/>
            <person name="Hao J."/>
            <person name="Honchak B.M."/>
            <person name="Karbach L.E."/>
            <person name="Kurdoglu A."/>
            <person name="Lahiri S."/>
            <person name="Mastrian S.D."/>
            <person name="Miyashita H."/>
            <person name="Page L."/>
            <person name="Ramakrishna P."/>
            <person name="Satoh S."/>
            <person name="Sattley W.M."/>
            <person name="Shimada Y."/>
            <person name="Taylor H.L."/>
            <person name="Tomo T."/>
            <person name="Tsuchiya T."/>
            <person name="Wang Z.T."/>
            <person name="Raymond J."/>
            <person name="Mimuro M."/>
            <person name="Blankenship R.E."/>
            <person name="Touchman J.W."/>
        </authorList>
    </citation>
    <scope>NUCLEOTIDE SEQUENCE [LARGE SCALE GENOMIC DNA]</scope>
    <source>
        <strain evidence="2">MBIC 11017</strain>
    </source>
</reference>
<proteinExistence type="predicted"/>
<gene>
    <name evidence="1" type="ordered locus">AM1_5125</name>
</gene>
<dbReference type="Proteomes" id="UP000000268">
    <property type="component" value="Chromosome"/>
</dbReference>